<sequence>MMRAAGPLSAAMGTTKLAWRYSPEQDAVHMKDNSQSPLKAREKHNVLCISRILQDLLKNNYYGTPKPPAEPAPLLLNVTDQILPGATPSAEGKRKRNKSVSNMEKASIEPPEEEEEERPVVNGNGVVVTPESSEHEDKSAGASGETPSQPYPAPVYSQPEELKEQMDDTKPTKLEESEESDPLPDNWEMAYTEKGEVYFIDHNTKTTSWLDPRLAKKAKPPEECKENGVSYVLSLLLNAYKFKNNAGTIKSVGFCTVAK</sequence>
<evidence type="ECO:0000256" key="1">
    <source>
        <dbReference type="ARBA" id="ARBA00022737"/>
    </source>
</evidence>
<dbReference type="EMBL" id="KB031154">
    <property type="protein sequence ID" value="ELK01006.1"/>
    <property type="molecule type" value="Genomic_DNA"/>
</dbReference>
<evidence type="ECO:0000259" key="3">
    <source>
        <dbReference type="PROSITE" id="PS50020"/>
    </source>
</evidence>
<reference evidence="5" key="1">
    <citation type="journal article" date="2013" name="Science">
        <title>Comparative analysis of bat genomes provides insight into the evolution of flight and immunity.</title>
        <authorList>
            <person name="Zhang G."/>
            <person name="Cowled C."/>
            <person name="Shi Z."/>
            <person name="Huang Z."/>
            <person name="Bishop-Lilly K.A."/>
            <person name="Fang X."/>
            <person name="Wynne J.W."/>
            <person name="Xiong Z."/>
            <person name="Baker M.L."/>
            <person name="Zhao W."/>
            <person name="Tachedjian M."/>
            <person name="Zhu Y."/>
            <person name="Zhou P."/>
            <person name="Jiang X."/>
            <person name="Ng J."/>
            <person name="Yang L."/>
            <person name="Wu L."/>
            <person name="Xiao J."/>
            <person name="Feng Y."/>
            <person name="Chen Y."/>
            <person name="Sun X."/>
            <person name="Zhang Y."/>
            <person name="Marsh G.A."/>
            <person name="Crameri G."/>
            <person name="Broder C.C."/>
            <person name="Frey K.G."/>
            <person name="Wang L.F."/>
            <person name="Wang J."/>
        </authorList>
    </citation>
    <scope>NUCLEOTIDE SEQUENCE [LARGE SCALE GENOMIC DNA]</scope>
</reference>
<dbReference type="PANTHER" id="PTHR10316:SF27">
    <property type="entry name" value="MEMBRANE-ASSOCIATED GUANYLATE KINASE, WW AND PDZ DOMAIN-CONTAINING PROTEIN 2"/>
    <property type="match status" value="1"/>
</dbReference>
<dbReference type="SUPFAM" id="SSF51045">
    <property type="entry name" value="WW domain"/>
    <property type="match status" value="1"/>
</dbReference>
<evidence type="ECO:0000313" key="4">
    <source>
        <dbReference type="EMBL" id="ELK01006.1"/>
    </source>
</evidence>
<dbReference type="GO" id="GO:0016301">
    <property type="term" value="F:kinase activity"/>
    <property type="evidence" value="ECO:0007669"/>
    <property type="project" value="UniProtKB-KW"/>
</dbReference>
<dbReference type="Pfam" id="PF16663">
    <property type="entry name" value="MAGI_u1"/>
    <property type="match status" value="1"/>
</dbReference>
<feature type="compositionally biased region" description="Basic and acidic residues" evidence="2">
    <location>
        <begin position="160"/>
        <end position="175"/>
    </location>
</feature>
<dbReference type="Gene3D" id="2.20.70.10">
    <property type="match status" value="1"/>
</dbReference>
<dbReference type="InterPro" id="IPR036020">
    <property type="entry name" value="WW_dom_sf"/>
</dbReference>
<dbReference type="GO" id="GO:0031697">
    <property type="term" value="F:beta-1 adrenergic receptor binding"/>
    <property type="evidence" value="ECO:0007669"/>
    <property type="project" value="TreeGrafter"/>
</dbReference>
<proteinExistence type="predicted"/>
<feature type="compositionally biased region" description="Low complexity" evidence="2">
    <location>
        <begin position="120"/>
        <end position="131"/>
    </location>
</feature>
<dbReference type="SMART" id="SM00456">
    <property type="entry name" value="WW"/>
    <property type="match status" value="1"/>
</dbReference>
<dbReference type="GO" id="GO:0030425">
    <property type="term" value="C:dendrite"/>
    <property type="evidence" value="ECO:0007669"/>
    <property type="project" value="TreeGrafter"/>
</dbReference>
<keyword evidence="1" id="KW-0677">Repeat</keyword>
<dbReference type="GO" id="GO:0005911">
    <property type="term" value="C:cell-cell junction"/>
    <property type="evidence" value="ECO:0007669"/>
    <property type="project" value="TreeGrafter"/>
</dbReference>
<dbReference type="GO" id="GO:0005886">
    <property type="term" value="C:plasma membrane"/>
    <property type="evidence" value="ECO:0007669"/>
    <property type="project" value="GOC"/>
</dbReference>
<dbReference type="GO" id="GO:0070699">
    <property type="term" value="F:type II activin receptor binding"/>
    <property type="evidence" value="ECO:0007669"/>
    <property type="project" value="TreeGrafter"/>
</dbReference>
<dbReference type="Proteomes" id="UP000010552">
    <property type="component" value="Unassembled WGS sequence"/>
</dbReference>
<dbReference type="GO" id="GO:0043113">
    <property type="term" value="P:receptor clustering"/>
    <property type="evidence" value="ECO:0007669"/>
    <property type="project" value="TreeGrafter"/>
</dbReference>
<gene>
    <name evidence="4" type="ORF">PAL_GLEAN10013666</name>
</gene>
<dbReference type="PROSITE" id="PS50020">
    <property type="entry name" value="WW_DOMAIN_2"/>
    <property type="match status" value="1"/>
</dbReference>
<dbReference type="AlphaFoldDB" id="L5JQH6"/>
<name>L5JQH6_PTEAL</name>
<keyword evidence="4" id="KW-0418">Kinase</keyword>
<dbReference type="SMART" id="SM00072">
    <property type="entry name" value="GuKc"/>
    <property type="match status" value="1"/>
</dbReference>
<feature type="region of interest" description="Disordered" evidence="2">
    <location>
        <begin position="84"/>
        <end position="186"/>
    </location>
</feature>
<dbReference type="FunFam" id="2.20.70.10:FF:000002">
    <property type="entry name" value="Membrane-associated guanylate kinase, WW and PDZ domain-containing protein 3 isoform 1"/>
    <property type="match status" value="1"/>
</dbReference>
<dbReference type="PROSITE" id="PS01159">
    <property type="entry name" value="WW_DOMAIN_1"/>
    <property type="match status" value="1"/>
</dbReference>
<dbReference type="InterPro" id="IPR008145">
    <property type="entry name" value="GK/Ca_channel_bsu"/>
</dbReference>
<dbReference type="GO" id="GO:0030159">
    <property type="term" value="F:signaling receptor complex adaptor activity"/>
    <property type="evidence" value="ECO:0007669"/>
    <property type="project" value="TreeGrafter"/>
</dbReference>
<dbReference type="STRING" id="9402.L5JQH6"/>
<organism evidence="4 5">
    <name type="scientific">Pteropus alecto</name>
    <name type="common">Black flying fox</name>
    <dbReference type="NCBI Taxonomy" id="9402"/>
    <lineage>
        <taxon>Eukaryota</taxon>
        <taxon>Metazoa</taxon>
        <taxon>Chordata</taxon>
        <taxon>Craniata</taxon>
        <taxon>Vertebrata</taxon>
        <taxon>Euteleostomi</taxon>
        <taxon>Mammalia</taxon>
        <taxon>Eutheria</taxon>
        <taxon>Laurasiatheria</taxon>
        <taxon>Chiroptera</taxon>
        <taxon>Yinpterochiroptera</taxon>
        <taxon>Pteropodoidea</taxon>
        <taxon>Pteropodidae</taxon>
        <taxon>Pteropodinae</taxon>
        <taxon>Pteropus</taxon>
    </lineage>
</organism>
<dbReference type="GO" id="GO:0046332">
    <property type="term" value="F:SMAD binding"/>
    <property type="evidence" value="ECO:0007669"/>
    <property type="project" value="TreeGrafter"/>
</dbReference>
<dbReference type="CDD" id="cd00201">
    <property type="entry name" value="WW"/>
    <property type="match status" value="1"/>
</dbReference>
<evidence type="ECO:0000256" key="2">
    <source>
        <dbReference type="SAM" id="MobiDB-lite"/>
    </source>
</evidence>
<dbReference type="GO" id="GO:0005737">
    <property type="term" value="C:cytoplasm"/>
    <property type="evidence" value="ECO:0007669"/>
    <property type="project" value="TreeGrafter"/>
</dbReference>
<dbReference type="InterPro" id="IPR001202">
    <property type="entry name" value="WW_dom"/>
</dbReference>
<keyword evidence="4" id="KW-0808">Transferase</keyword>
<dbReference type="Pfam" id="PF00397">
    <property type="entry name" value="WW"/>
    <property type="match status" value="1"/>
</dbReference>
<dbReference type="GO" id="GO:0007165">
    <property type="term" value="P:signal transduction"/>
    <property type="evidence" value="ECO:0007669"/>
    <property type="project" value="TreeGrafter"/>
</dbReference>
<accession>L5JQH6</accession>
<protein>
    <submittedName>
        <fullName evidence="4">Membrane-associated guanylate kinase, WW and PDZ domain-containing protein 2</fullName>
    </submittedName>
</protein>
<keyword evidence="5" id="KW-1185">Reference proteome</keyword>
<evidence type="ECO:0000313" key="5">
    <source>
        <dbReference type="Proteomes" id="UP000010552"/>
    </source>
</evidence>
<dbReference type="PANTHER" id="PTHR10316">
    <property type="entry name" value="MEMBRANE ASSOCIATED GUANYLATE KINASE-RELATED"/>
    <property type="match status" value="1"/>
</dbReference>
<feature type="domain" description="WW" evidence="3">
    <location>
        <begin position="181"/>
        <end position="214"/>
    </location>
</feature>
<dbReference type="InParanoid" id="L5JQH6"/>